<dbReference type="Proteomes" id="UP001499910">
    <property type="component" value="Unassembled WGS sequence"/>
</dbReference>
<gene>
    <name evidence="2" type="ORF">GCM10023209_16910</name>
</gene>
<organism evidence="2 3">
    <name type="scientific">[Roseibacterium] beibuensis</name>
    <dbReference type="NCBI Taxonomy" id="1193142"/>
    <lineage>
        <taxon>Bacteria</taxon>
        <taxon>Pseudomonadati</taxon>
        <taxon>Pseudomonadota</taxon>
        <taxon>Alphaproteobacteria</taxon>
        <taxon>Rhodobacterales</taxon>
        <taxon>Roseobacteraceae</taxon>
        <taxon>Roseicyclus</taxon>
    </lineage>
</organism>
<sequence>MNVLSRLPLSPLGWAALGAVALGVAVLLWPRGEASFACPLDRALTLPSGQAAALCEVVPEPQPFTGATWLVLRVVAPDLPPADADGTHGDQDWICSEIGLTRAEALARPPERIVVQLMTAPFLRGEAAPGIRQAIEAYTIATGSCMWELL</sequence>
<comment type="caution">
    <text evidence="2">The sequence shown here is derived from an EMBL/GenBank/DDBJ whole genome shotgun (WGS) entry which is preliminary data.</text>
</comment>
<evidence type="ECO:0000313" key="3">
    <source>
        <dbReference type="Proteomes" id="UP001499910"/>
    </source>
</evidence>
<protein>
    <submittedName>
        <fullName evidence="2">Uncharacterized protein</fullName>
    </submittedName>
</protein>
<reference evidence="3" key="1">
    <citation type="journal article" date="2019" name="Int. J. Syst. Evol. Microbiol.">
        <title>The Global Catalogue of Microorganisms (GCM) 10K type strain sequencing project: providing services to taxonomists for standard genome sequencing and annotation.</title>
        <authorList>
            <consortium name="The Broad Institute Genomics Platform"/>
            <consortium name="The Broad Institute Genome Sequencing Center for Infectious Disease"/>
            <person name="Wu L."/>
            <person name="Ma J."/>
        </authorList>
    </citation>
    <scope>NUCLEOTIDE SEQUENCE [LARGE SCALE GENOMIC DNA]</scope>
    <source>
        <strain evidence="3">JCM 18015</strain>
    </source>
</reference>
<evidence type="ECO:0000313" key="2">
    <source>
        <dbReference type="EMBL" id="GAA5072260.1"/>
    </source>
</evidence>
<evidence type="ECO:0000256" key="1">
    <source>
        <dbReference type="SAM" id="Phobius"/>
    </source>
</evidence>
<dbReference type="RefSeq" id="WP_259550247.1">
    <property type="nucleotide sequence ID" value="NZ_BAABHW010000002.1"/>
</dbReference>
<dbReference type="InterPro" id="IPR045467">
    <property type="entry name" value="DUF6497"/>
</dbReference>
<name>A0ABP9LAC6_9RHOB</name>
<feature type="transmembrane region" description="Helical" evidence="1">
    <location>
        <begin position="12"/>
        <end position="29"/>
    </location>
</feature>
<keyword evidence="1" id="KW-0472">Membrane</keyword>
<dbReference type="Pfam" id="PF20107">
    <property type="entry name" value="DUF6497"/>
    <property type="match status" value="1"/>
</dbReference>
<keyword evidence="3" id="KW-1185">Reference proteome</keyword>
<dbReference type="EMBL" id="BAABHW010000002">
    <property type="protein sequence ID" value="GAA5072260.1"/>
    <property type="molecule type" value="Genomic_DNA"/>
</dbReference>
<keyword evidence="1" id="KW-1133">Transmembrane helix</keyword>
<keyword evidence="1" id="KW-0812">Transmembrane</keyword>
<accession>A0ABP9LAC6</accession>
<proteinExistence type="predicted"/>